<gene>
    <name evidence="4" type="ORF">SAMN06265340_101149</name>
</gene>
<dbReference type="RefSeq" id="WP_089322183.1">
    <property type="nucleotide sequence ID" value="NZ_FZOB01000001.1"/>
</dbReference>
<keyword evidence="5" id="KW-1185">Reference proteome</keyword>
<dbReference type="GO" id="GO:0009244">
    <property type="term" value="P:lipopolysaccharide core region biosynthetic process"/>
    <property type="evidence" value="ECO:0007669"/>
    <property type="project" value="TreeGrafter"/>
</dbReference>
<keyword evidence="3" id="KW-1133">Transmembrane helix</keyword>
<dbReference type="PANTHER" id="PTHR30160:SF1">
    <property type="entry name" value="LIPOPOLYSACCHARIDE 1,2-N-ACETYLGLUCOSAMINETRANSFERASE-RELATED"/>
    <property type="match status" value="1"/>
</dbReference>
<keyword evidence="2 4" id="KW-0808">Transferase</keyword>
<evidence type="ECO:0000256" key="2">
    <source>
        <dbReference type="ARBA" id="ARBA00022679"/>
    </source>
</evidence>
<dbReference type="PANTHER" id="PTHR30160">
    <property type="entry name" value="TETRAACYLDISACCHARIDE 4'-KINASE-RELATED"/>
    <property type="match status" value="1"/>
</dbReference>
<sequence length="369" mass="42204">MGKKYNNERGSKLLKFLDRYFGIPVIFTLGFFNRKRKRPQLIEKIALLKTAAIGDTVLLSAIIRGINESMPQAKITLFTGSSNYEIAKIIAEAFFNVNVIKLPIKNPFNAISIIKQYEFDAWLDFGPWPRLNALFSYFANAKFKVGFKTKNQYRHYIYDTAVEHSDKIHELFNYKNILKQINIEDSNFPQIKVDTNVKKDKKLIVIHMFPGGSRSYLKEWPETYWIQLIDYLTSKGYLITLTGAKVDRNRALHIYNLCKRKDFVNVVAGELSLKDVILLLRKSFLVISVNTGIMHLASALNCNLVALHGPTSSKRWGPLNENSVAIQSPLKCSPCLNLGFEYGCNKNKCMESISVDTVLDAVRKFLRDI</sequence>
<keyword evidence="3" id="KW-0472">Membrane</keyword>
<evidence type="ECO:0000313" key="5">
    <source>
        <dbReference type="Proteomes" id="UP000198405"/>
    </source>
</evidence>
<dbReference type="Gene3D" id="3.40.50.2000">
    <property type="entry name" value="Glycogen Phosphorylase B"/>
    <property type="match status" value="2"/>
</dbReference>
<evidence type="ECO:0000256" key="3">
    <source>
        <dbReference type="SAM" id="Phobius"/>
    </source>
</evidence>
<dbReference type="Proteomes" id="UP000198405">
    <property type="component" value="Unassembled WGS sequence"/>
</dbReference>
<reference evidence="5" key="1">
    <citation type="submission" date="2017-06" db="EMBL/GenBank/DDBJ databases">
        <authorList>
            <person name="Varghese N."/>
            <person name="Submissions S."/>
        </authorList>
    </citation>
    <scope>NUCLEOTIDE SEQUENCE [LARGE SCALE GENOMIC DNA]</scope>
    <source>
        <strain evidence="5">DSM 15668</strain>
    </source>
</reference>
<keyword evidence="3" id="KW-0812">Transmembrane</keyword>
<dbReference type="GO" id="GO:0005829">
    <property type="term" value="C:cytosol"/>
    <property type="evidence" value="ECO:0007669"/>
    <property type="project" value="TreeGrafter"/>
</dbReference>
<dbReference type="OrthoDB" id="9760688at2"/>
<evidence type="ECO:0000256" key="1">
    <source>
        <dbReference type="ARBA" id="ARBA00022676"/>
    </source>
</evidence>
<dbReference type="InterPro" id="IPR051199">
    <property type="entry name" value="LPS_LOS_Heptosyltrfase"/>
</dbReference>
<protein>
    <submittedName>
        <fullName evidence="4">Heptosyltransferase I</fullName>
    </submittedName>
</protein>
<dbReference type="CDD" id="cd03789">
    <property type="entry name" value="GT9_LPS_heptosyltransferase"/>
    <property type="match status" value="1"/>
</dbReference>
<name>A0A238XNZ1_9BACT</name>
<accession>A0A238XNZ1</accession>
<dbReference type="InterPro" id="IPR002201">
    <property type="entry name" value="Glyco_trans_9"/>
</dbReference>
<dbReference type="EMBL" id="FZOB01000001">
    <property type="protein sequence ID" value="SNR60746.1"/>
    <property type="molecule type" value="Genomic_DNA"/>
</dbReference>
<dbReference type="AlphaFoldDB" id="A0A238XNZ1"/>
<dbReference type="SUPFAM" id="SSF53756">
    <property type="entry name" value="UDP-Glycosyltransferase/glycogen phosphorylase"/>
    <property type="match status" value="1"/>
</dbReference>
<keyword evidence="1" id="KW-0328">Glycosyltransferase</keyword>
<evidence type="ECO:0000313" key="4">
    <source>
        <dbReference type="EMBL" id="SNR60746.1"/>
    </source>
</evidence>
<proteinExistence type="predicted"/>
<dbReference type="Pfam" id="PF01075">
    <property type="entry name" value="Glyco_transf_9"/>
    <property type="match status" value="1"/>
</dbReference>
<feature type="transmembrane region" description="Helical" evidence="3">
    <location>
        <begin position="16"/>
        <end position="33"/>
    </location>
</feature>
<dbReference type="GO" id="GO:0008713">
    <property type="term" value="F:ADP-heptose-lipopolysaccharide heptosyltransferase activity"/>
    <property type="evidence" value="ECO:0007669"/>
    <property type="project" value="TreeGrafter"/>
</dbReference>
<organism evidence="4 5">
    <name type="scientific">Desulfurobacterium atlanticum</name>
    <dbReference type="NCBI Taxonomy" id="240169"/>
    <lineage>
        <taxon>Bacteria</taxon>
        <taxon>Pseudomonadati</taxon>
        <taxon>Aquificota</taxon>
        <taxon>Aquificia</taxon>
        <taxon>Desulfurobacteriales</taxon>
        <taxon>Desulfurobacteriaceae</taxon>
        <taxon>Desulfurobacterium</taxon>
    </lineage>
</organism>